<dbReference type="Pfam" id="PF23559">
    <property type="entry name" value="WHD_DRP"/>
    <property type="match status" value="1"/>
</dbReference>
<sequence>MAESFAFDIANSLLCKLASYAYEEASRAYGVYKDLQGIKDTLSIVSGVLLDAEYKKDQKHGLREWLRQIHNICSDAENVFDGFDLQDKRKQVLEASGSTRTKVHHLFSSSNPLAFRFRMARQIKEIRDRLNKVAADGTMFGLATINVDPRLVVQRREMTYPHVDASSVVGRESDREEIIKLLIKPHPQDDGDGDKRLCVIPIVGIGGLGKTTLAKLVFNDTRMDKLFQLKMWVCVSVDFDINQIIIKIINSIQKIKIINSANTSTFSSSSASMSSFDHQENINNLDMVQLVSLLIKKLYGKKFLLVLDDVWNEDRAKWIELKDLIKVCASGSKIVVTTRSKSIASMMGNVPAYILKGLSRTNCLSLFVQWAFKEGEEEKYPNLVEIGKEIVKKCQGVPLAVRTLGSSLFSNFDLSKWEFVRDSEIWNLEQKKDGILSALKLSYDQMSSYLRQCFVCFSLFPKDHIFNSDVMCSLWVALGLVQSLNGSEKLESIAREYIDELHSRSFLQDVDDYGSYCEFKVHDLIHDLALYFAREDFVAIDSHTQNIPLQVRHLSVIENDSLDHGLFPKSRSLRTILFPNLGVGLASESVLDTWLSRYKYLRYLNLSDSSFDTVSNSITKLEHLRFLDLSRNTKIKRLPNSICKLLNLQVLSVSGCTELQKMPKGLGKLISLQRLTITTKQSVLPQGEFERLIHLQTLSFHICDNLKFLFRQKLPSIEALYFYSCRCLESIPLYIFPKLQTLYISNCEKLNLLSNNESPKQRLMMKHLYLVGFPMYQTLPGWILYARETLETLEINCFPNLKMLPEYLTTMTRLKRLYIIGCHQLLDLPSDMHRLTSLEDLRIIDCPELNRKCQPQSGEYWPMICHIKSIFFNEPGGEKKE</sequence>
<evidence type="ECO:0000313" key="10">
    <source>
        <dbReference type="Proteomes" id="UP000236291"/>
    </source>
</evidence>
<comment type="caution">
    <text evidence="9">The sequence shown here is derived from an EMBL/GenBank/DDBJ whole genome shotgun (WGS) entry which is preliminary data.</text>
</comment>
<feature type="domain" description="NB-ARC" evidence="5">
    <location>
        <begin position="192"/>
        <end position="374"/>
    </location>
</feature>
<reference evidence="9 10" key="1">
    <citation type="journal article" date="2014" name="Am. J. Bot.">
        <title>Genome assembly and annotation for red clover (Trifolium pratense; Fabaceae).</title>
        <authorList>
            <person name="Istvanek J."/>
            <person name="Jaros M."/>
            <person name="Krenek A."/>
            <person name="Repkova J."/>
        </authorList>
    </citation>
    <scope>NUCLEOTIDE SEQUENCE [LARGE SCALE GENOMIC DNA]</scope>
    <source>
        <strain evidence="10">cv. Tatra</strain>
        <tissue evidence="9">Young leaves</tissue>
    </source>
</reference>
<protein>
    <submittedName>
        <fullName evidence="9">Disease resistance protein rga3-like</fullName>
    </submittedName>
</protein>
<evidence type="ECO:0000259" key="6">
    <source>
        <dbReference type="Pfam" id="PF18052"/>
    </source>
</evidence>
<dbReference type="Gene3D" id="1.10.8.430">
    <property type="entry name" value="Helical domain of apoptotic protease-activating factors"/>
    <property type="match status" value="1"/>
</dbReference>
<dbReference type="Gene3D" id="1.10.10.10">
    <property type="entry name" value="Winged helix-like DNA-binding domain superfamily/Winged helix DNA-binding domain"/>
    <property type="match status" value="1"/>
</dbReference>
<dbReference type="InterPro" id="IPR027417">
    <property type="entry name" value="P-loop_NTPase"/>
</dbReference>
<dbReference type="GO" id="GO:0005524">
    <property type="term" value="F:ATP binding"/>
    <property type="evidence" value="ECO:0007669"/>
    <property type="project" value="UniProtKB-KW"/>
</dbReference>
<dbReference type="ExpressionAtlas" id="A0A2K3PIM2">
    <property type="expression patterns" value="baseline"/>
</dbReference>
<keyword evidence="2" id="KW-0547">Nucleotide-binding</keyword>
<dbReference type="EMBL" id="ASHM01007425">
    <property type="protein sequence ID" value="PNY15143.1"/>
    <property type="molecule type" value="Genomic_DNA"/>
</dbReference>
<evidence type="ECO:0000259" key="5">
    <source>
        <dbReference type="Pfam" id="PF00931"/>
    </source>
</evidence>
<keyword evidence="4" id="KW-0067">ATP-binding</keyword>
<dbReference type="STRING" id="57577.A0A2K3PIM2"/>
<evidence type="ECO:0000259" key="8">
    <source>
        <dbReference type="Pfam" id="PF23598"/>
    </source>
</evidence>
<evidence type="ECO:0000256" key="1">
    <source>
        <dbReference type="ARBA" id="ARBA00022737"/>
    </source>
</evidence>
<dbReference type="InterPro" id="IPR032675">
    <property type="entry name" value="LRR_dom_sf"/>
</dbReference>
<evidence type="ECO:0000256" key="3">
    <source>
        <dbReference type="ARBA" id="ARBA00022821"/>
    </source>
</evidence>
<dbReference type="Gene3D" id="1.20.5.4130">
    <property type="match status" value="1"/>
</dbReference>
<dbReference type="Gene3D" id="3.40.50.300">
    <property type="entry name" value="P-loop containing nucleotide triphosphate hydrolases"/>
    <property type="match status" value="1"/>
</dbReference>
<name>A0A2K3PIM2_TRIPR</name>
<dbReference type="SUPFAM" id="SSF52540">
    <property type="entry name" value="P-loop containing nucleoside triphosphate hydrolases"/>
    <property type="match status" value="1"/>
</dbReference>
<evidence type="ECO:0000259" key="7">
    <source>
        <dbReference type="Pfam" id="PF23559"/>
    </source>
</evidence>
<dbReference type="InterPro" id="IPR055414">
    <property type="entry name" value="LRR_R13L4/SHOC2-like"/>
</dbReference>
<dbReference type="Pfam" id="PF18052">
    <property type="entry name" value="Rx_N"/>
    <property type="match status" value="1"/>
</dbReference>
<evidence type="ECO:0000256" key="2">
    <source>
        <dbReference type="ARBA" id="ARBA00022741"/>
    </source>
</evidence>
<dbReference type="Gene3D" id="3.80.10.10">
    <property type="entry name" value="Ribonuclease Inhibitor"/>
    <property type="match status" value="1"/>
</dbReference>
<dbReference type="PANTHER" id="PTHR36766">
    <property type="entry name" value="PLANT BROAD-SPECTRUM MILDEW RESISTANCE PROTEIN RPW8"/>
    <property type="match status" value="1"/>
</dbReference>
<dbReference type="InterPro" id="IPR042197">
    <property type="entry name" value="Apaf_helical"/>
</dbReference>
<dbReference type="InterPro" id="IPR058922">
    <property type="entry name" value="WHD_DRP"/>
</dbReference>
<feature type="domain" description="Disease resistance R13L4/SHOC-2-like LRR" evidence="8">
    <location>
        <begin position="597"/>
        <end position="783"/>
    </location>
</feature>
<dbReference type="SUPFAM" id="SSF52058">
    <property type="entry name" value="L domain-like"/>
    <property type="match status" value="1"/>
</dbReference>
<feature type="domain" description="Disease resistance N-terminal" evidence="6">
    <location>
        <begin position="11"/>
        <end position="98"/>
    </location>
</feature>
<organism evidence="9 10">
    <name type="scientific">Trifolium pratense</name>
    <name type="common">Red clover</name>
    <dbReference type="NCBI Taxonomy" id="57577"/>
    <lineage>
        <taxon>Eukaryota</taxon>
        <taxon>Viridiplantae</taxon>
        <taxon>Streptophyta</taxon>
        <taxon>Embryophyta</taxon>
        <taxon>Tracheophyta</taxon>
        <taxon>Spermatophyta</taxon>
        <taxon>Magnoliopsida</taxon>
        <taxon>eudicotyledons</taxon>
        <taxon>Gunneridae</taxon>
        <taxon>Pentapetalae</taxon>
        <taxon>rosids</taxon>
        <taxon>fabids</taxon>
        <taxon>Fabales</taxon>
        <taxon>Fabaceae</taxon>
        <taxon>Papilionoideae</taxon>
        <taxon>50 kb inversion clade</taxon>
        <taxon>NPAAA clade</taxon>
        <taxon>Hologalegina</taxon>
        <taxon>IRL clade</taxon>
        <taxon>Trifolieae</taxon>
        <taxon>Trifolium</taxon>
    </lineage>
</organism>
<dbReference type="AlphaFoldDB" id="A0A2K3PIM2"/>
<dbReference type="GO" id="GO:0043531">
    <property type="term" value="F:ADP binding"/>
    <property type="evidence" value="ECO:0007669"/>
    <property type="project" value="InterPro"/>
</dbReference>
<proteinExistence type="predicted"/>
<gene>
    <name evidence="9" type="ORF">L195_g011833</name>
</gene>
<evidence type="ECO:0000256" key="4">
    <source>
        <dbReference type="ARBA" id="ARBA00022840"/>
    </source>
</evidence>
<dbReference type="InterPro" id="IPR036388">
    <property type="entry name" value="WH-like_DNA-bd_sf"/>
</dbReference>
<dbReference type="InterPro" id="IPR002182">
    <property type="entry name" value="NB-ARC"/>
</dbReference>
<keyword evidence="1" id="KW-0677">Repeat</keyword>
<dbReference type="PRINTS" id="PR00364">
    <property type="entry name" value="DISEASERSIST"/>
</dbReference>
<dbReference type="Pfam" id="PF23598">
    <property type="entry name" value="LRR_14"/>
    <property type="match status" value="1"/>
</dbReference>
<dbReference type="GO" id="GO:0006952">
    <property type="term" value="P:defense response"/>
    <property type="evidence" value="ECO:0007669"/>
    <property type="project" value="UniProtKB-KW"/>
</dbReference>
<reference evidence="9 10" key="2">
    <citation type="journal article" date="2017" name="Front. Plant Sci.">
        <title>Gene Classification and Mining of Molecular Markers Useful in Red Clover (Trifolium pratense) Breeding.</title>
        <authorList>
            <person name="Istvanek J."/>
            <person name="Dluhosova J."/>
            <person name="Dluhos P."/>
            <person name="Patkova L."/>
            <person name="Nedelnik J."/>
            <person name="Repkova J."/>
        </authorList>
    </citation>
    <scope>NUCLEOTIDE SEQUENCE [LARGE SCALE GENOMIC DNA]</scope>
    <source>
        <strain evidence="10">cv. Tatra</strain>
        <tissue evidence="9">Young leaves</tissue>
    </source>
</reference>
<dbReference type="PANTHER" id="PTHR36766:SF61">
    <property type="entry name" value="NB-ARC DOMAIN DISEASE RESISTANCE PROTEIN"/>
    <property type="match status" value="1"/>
</dbReference>
<accession>A0A2K3PIM2</accession>
<feature type="domain" description="Disease resistance protein winged helix" evidence="7">
    <location>
        <begin position="459"/>
        <end position="529"/>
    </location>
</feature>
<dbReference type="Proteomes" id="UP000236291">
    <property type="component" value="Unassembled WGS sequence"/>
</dbReference>
<evidence type="ECO:0000313" key="9">
    <source>
        <dbReference type="EMBL" id="PNY15143.1"/>
    </source>
</evidence>
<dbReference type="GO" id="GO:0051707">
    <property type="term" value="P:response to other organism"/>
    <property type="evidence" value="ECO:0007669"/>
    <property type="project" value="UniProtKB-ARBA"/>
</dbReference>
<keyword evidence="3" id="KW-0611">Plant defense</keyword>
<dbReference type="InterPro" id="IPR041118">
    <property type="entry name" value="Rx_N"/>
</dbReference>
<dbReference type="Pfam" id="PF00931">
    <property type="entry name" value="NB-ARC"/>
    <property type="match status" value="1"/>
</dbReference>